<reference evidence="1 2" key="1">
    <citation type="journal article" date="2009" name="Int. J. Syst. Evol. Microbiol.">
        <title>Paenibacillus contaminans sp. nov., isolated from a contaminated laboratory plate.</title>
        <authorList>
            <person name="Chou J.H."/>
            <person name="Lee J.H."/>
            <person name="Lin M.C."/>
            <person name="Chang P.S."/>
            <person name="Arun A.B."/>
            <person name="Young C.C."/>
            <person name="Chen W.M."/>
        </authorList>
    </citation>
    <scope>NUCLEOTIDE SEQUENCE [LARGE SCALE GENOMIC DNA]</scope>
    <source>
        <strain evidence="1 2">CKOBP-6</strain>
    </source>
</reference>
<name>A0A329MFW8_9BACL</name>
<gene>
    <name evidence="1" type="ORF">DQG23_24100</name>
</gene>
<accession>A0A329MFW8</accession>
<protein>
    <submittedName>
        <fullName evidence="1">Uncharacterized protein</fullName>
    </submittedName>
</protein>
<comment type="caution">
    <text evidence="1">The sequence shown here is derived from an EMBL/GenBank/DDBJ whole genome shotgun (WGS) entry which is preliminary data.</text>
</comment>
<dbReference type="Proteomes" id="UP000250369">
    <property type="component" value="Unassembled WGS sequence"/>
</dbReference>
<organism evidence="1 2">
    <name type="scientific">Paenibacillus contaminans</name>
    <dbReference type="NCBI Taxonomy" id="450362"/>
    <lineage>
        <taxon>Bacteria</taxon>
        <taxon>Bacillati</taxon>
        <taxon>Bacillota</taxon>
        <taxon>Bacilli</taxon>
        <taxon>Bacillales</taxon>
        <taxon>Paenibacillaceae</taxon>
        <taxon>Paenibacillus</taxon>
    </lineage>
</organism>
<dbReference type="AlphaFoldDB" id="A0A329MFW8"/>
<keyword evidence="2" id="KW-1185">Reference proteome</keyword>
<sequence>MFKSNQILKTDADIDNAMLFESSVTVWQNSEIIDYGGKITKHTKDAVFINDGYYLKAVCEFKIR</sequence>
<evidence type="ECO:0000313" key="2">
    <source>
        <dbReference type="Proteomes" id="UP000250369"/>
    </source>
</evidence>
<dbReference type="EMBL" id="QMFB01000015">
    <property type="protein sequence ID" value="RAV18815.1"/>
    <property type="molecule type" value="Genomic_DNA"/>
</dbReference>
<proteinExistence type="predicted"/>
<evidence type="ECO:0000313" key="1">
    <source>
        <dbReference type="EMBL" id="RAV18815.1"/>
    </source>
</evidence>